<name>A0ACC0B0L1_CATRO</name>
<reference evidence="2" key="1">
    <citation type="journal article" date="2023" name="Nat. Plants">
        <title>Single-cell RNA sequencing provides a high-resolution roadmap for understanding the multicellular compartmentation of specialized metabolism.</title>
        <authorList>
            <person name="Sun S."/>
            <person name="Shen X."/>
            <person name="Li Y."/>
            <person name="Li Y."/>
            <person name="Wang S."/>
            <person name="Li R."/>
            <person name="Zhang H."/>
            <person name="Shen G."/>
            <person name="Guo B."/>
            <person name="Wei J."/>
            <person name="Xu J."/>
            <person name="St-Pierre B."/>
            <person name="Chen S."/>
            <person name="Sun C."/>
        </authorList>
    </citation>
    <scope>NUCLEOTIDE SEQUENCE [LARGE SCALE GENOMIC DNA]</scope>
</reference>
<keyword evidence="2" id="KW-1185">Reference proteome</keyword>
<proteinExistence type="predicted"/>
<protein>
    <submittedName>
        <fullName evidence="1">Uncharacterized protein</fullName>
    </submittedName>
</protein>
<evidence type="ECO:0000313" key="2">
    <source>
        <dbReference type="Proteomes" id="UP001060085"/>
    </source>
</evidence>
<accession>A0ACC0B0L1</accession>
<organism evidence="1 2">
    <name type="scientific">Catharanthus roseus</name>
    <name type="common">Madagascar periwinkle</name>
    <name type="synonym">Vinca rosea</name>
    <dbReference type="NCBI Taxonomy" id="4058"/>
    <lineage>
        <taxon>Eukaryota</taxon>
        <taxon>Viridiplantae</taxon>
        <taxon>Streptophyta</taxon>
        <taxon>Embryophyta</taxon>
        <taxon>Tracheophyta</taxon>
        <taxon>Spermatophyta</taxon>
        <taxon>Magnoliopsida</taxon>
        <taxon>eudicotyledons</taxon>
        <taxon>Gunneridae</taxon>
        <taxon>Pentapetalae</taxon>
        <taxon>asterids</taxon>
        <taxon>lamiids</taxon>
        <taxon>Gentianales</taxon>
        <taxon>Apocynaceae</taxon>
        <taxon>Rauvolfioideae</taxon>
        <taxon>Vinceae</taxon>
        <taxon>Catharanthinae</taxon>
        <taxon>Catharanthus</taxon>
    </lineage>
</organism>
<dbReference type="EMBL" id="CM044704">
    <property type="protein sequence ID" value="KAI5666315.1"/>
    <property type="molecule type" value="Genomic_DNA"/>
</dbReference>
<gene>
    <name evidence="1" type="ORF">M9H77_16168</name>
</gene>
<dbReference type="Proteomes" id="UP001060085">
    <property type="component" value="Linkage Group LG04"/>
</dbReference>
<sequence length="335" mass="36581">MITKPSYPTFNQFVLALQGYELTLTAKKKRKIAILNTIYPSSVNAVMAKAVKQVVEDEATLVQEAKVLLLLVATTMSTPAQVPSMKIKKEFDYSYQSETLQKILATLNLSNSDPSLFMDSGATSHMTNNVGILSDLKPYKDSNDIYLGNGNKLAITHTGDTCVGKINLQDVHVVPKLKKNLVSSTADNTKLSSLTKIDTKVEPAISANFTVDDITPSVNSNIPVVNYAPAGTDDDGNTVAIDNDSTVDIGTLSTDVLDTVNNDELIVDRLNTASPTIDWDKNTLSIAPRHHYQALKDIGWVEVMKEELETPHSNKTWSLVPRPPSTNVGSKWCSK</sequence>
<comment type="caution">
    <text evidence="1">The sequence shown here is derived from an EMBL/GenBank/DDBJ whole genome shotgun (WGS) entry which is preliminary data.</text>
</comment>
<evidence type="ECO:0000313" key="1">
    <source>
        <dbReference type="EMBL" id="KAI5666315.1"/>
    </source>
</evidence>